<evidence type="ECO:0000256" key="6">
    <source>
        <dbReference type="PIRSR" id="PIRSR604808-2"/>
    </source>
</evidence>
<dbReference type="NCBIfam" id="TIGR00633">
    <property type="entry name" value="xth"/>
    <property type="match status" value="1"/>
</dbReference>
<dbReference type="GO" id="GO:0006281">
    <property type="term" value="P:DNA repair"/>
    <property type="evidence" value="ECO:0007669"/>
    <property type="project" value="InterPro"/>
</dbReference>
<feature type="site" description="Transition state stabilizer" evidence="7">
    <location>
        <position position="178"/>
    </location>
</feature>
<dbReference type="Proteomes" id="UP000321746">
    <property type="component" value="Unassembled WGS sequence"/>
</dbReference>
<name>A0A511XMT3_9PROT</name>
<feature type="binding site" evidence="6">
    <location>
        <position position="276"/>
    </location>
    <ligand>
        <name>Mg(2+)</name>
        <dbReference type="ChEBI" id="CHEBI:18420"/>
        <label>1</label>
    </ligand>
</feature>
<evidence type="ECO:0000256" key="3">
    <source>
        <dbReference type="ARBA" id="ARBA00022801"/>
    </source>
</evidence>
<dbReference type="GO" id="GO:0003677">
    <property type="term" value="F:DNA binding"/>
    <property type="evidence" value="ECO:0007669"/>
    <property type="project" value="InterPro"/>
</dbReference>
<feature type="domain" description="Endonuclease/exonuclease/phosphatase" evidence="8">
    <location>
        <begin position="33"/>
        <end position="277"/>
    </location>
</feature>
<dbReference type="EMBL" id="BJYG01000037">
    <property type="protein sequence ID" value="GEN64249.1"/>
    <property type="molecule type" value="Genomic_DNA"/>
</dbReference>
<proteinExistence type="inferred from homology"/>
<dbReference type="SUPFAM" id="SSF56219">
    <property type="entry name" value="DNase I-like"/>
    <property type="match status" value="1"/>
</dbReference>
<comment type="caution">
    <text evidence="9">The sequence shown here is derived from an EMBL/GenBank/DDBJ whole genome shotgun (WGS) entry which is preliminary data.</text>
</comment>
<dbReference type="CDD" id="cd09086">
    <property type="entry name" value="ExoIII-like_AP-endo"/>
    <property type="match status" value="1"/>
</dbReference>
<feature type="active site" description="Proton acceptor" evidence="5">
    <location>
        <position position="277"/>
    </location>
</feature>
<dbReference type="PANTHER" id="PTHR43250:SF2">
    <property type="entry name" value="EXODEOXYRIBONUCLEASE III"/>
    <property type="match status" value="1"/>
</dbReference>
<evidence type="ECO:0000313" key="10">
    <source>
        <dbReference type="Proteomes" id="UP000321746"/>
    </source>
</evidence>
<evidence type="ECO:0000256" key="5">
    <source>
        <dbReference type="PIRSR" id="PIRSR604808-1"/>
    </source>
</evidence>
<comment type="cofactor">
    <cofactor evidence="6">
        <name>Mg(2+)</name>
        <dbReference type="ChEBI" id="CHEBI:18420"/>
    </cofactor>
    <cofactor evidence="6">
        <name>Mn(2+)</name>
        <dbReference type="ChEBI" id="CHEBI:29035"/>
    </cofactor>
    <text evidence="6">Probably binds two magnesium or manganese ions per subunit.</text>
</comment>
<sequence>MPPHPAAVAPAFPSQAKARTDLKRDSYAGMKIATWNVNSIRQRQSLVLDWLKRNEPDLLLLQEIKCETHQFPTEFFLEAGYTAHVAGQKSYNGVAILSRVPVELRVSKLPGLRDPEPPARYIEIAAGNLVVGNLYLPNGNSGGETGFENKLEFFSALAGHAEAMLRDDTDFLLAGDYNVCPTDRDYAPGALPPTDALVRPESRAAYRRLLWLGLTDAVRTLHPTDPCYTFWDYQAGAWNRDSGLRIDHALLSPRIAQRLFSAAPDREERAMPQPSDHVPVLITLS</sequence>
<dbReference type="PANTHER" id="PTHR43250">
    <property type="entry name" value="EXODEOXYRIBONUCLEASE III"/>
    <property type="match status" value="1"/>
</dbReference>
<keyword evidence="10" id="KW-1185">Reference proteome</keyword>
<feature type="binding site" evidence="6">
    <location>
        <position position="36"/>
    </location>
    <ligand>
        <name>Mg(2+)</name>
        <dbReference type="ChEBI" id="CHEBI:18420"/>
        <label>1</label>
    </ligand>
</feature>
<gene>
    <name evidence="9" type="primary">xthA1</name>
    <name evidence="9" type="ORF">AOE01nite_24730</name>
</gene>
<feature type="binding site" evidence="6">
    <location>
        <position position="176"/>
    </location>
    <ligand>
        <name>Mg(2+)</name>
        <dbReference type="ChEBI" id="CHEBI:18420"/>
        <label>1</label>
    </ligand>
</feature>
<dbReference type="Gene3D" id="3.60.10.10">
    <property type="entry name" value="Endonuclease/exonuclease/phosphatase"/>
    <property type="match status" value="1"/>
</dbReference>
<evidence type="ECO:0000259" key="8">
    <source>
        <dbReference type="Pfam" id="PF03372"/>
    </source>
</evidence>
<dbReference type="GO" id="GO:0008311">
    <property type="term" value="F:double-stranded DNA 3'-5' DNA exonuclease activity"/>
    <property type="evidence" value="ECO:0007669"/>
    <property type="project" value="InterPro"/>
</dbReference>
<dbReference type="Pfam" id="PF03372">
    <property type="entry name" value="Exo_endo_phos"/>
    <property type="match status" value="1"/>
</dbReference>
<feature type="site" description="Interaction with DNA substrate" evidence="7">
    <location>
        <position position="277"/>
    </location>
</feature>
<dbReference type="AlphaFoldDB" id="A0A511XMT3"/>
<keyword evidence="4 6" id="KW-0460">Magnesium</keyword>
<evidence type="ECO:0000313" key="9">
    <source>
        <dbReference type="EMBL" id="GEN64249.1"/>
    </source>
</evidence>
<dbReference type="InterPro" id="IPR004808">
    <property type="entry name" value="AP_endonuc_1"/>
</dbReference>
<evidence type="ECO:0000256" key="2">
    <source>
        <dbReference type="ARBA" id="ARBA00022723"/>
    </source>
</evidence>
<keyword evidence="2 6" id="KW-0479">Metal-binding</keyword>
<dbReference type="NCBIfam" id="TIGR00195">
    <property type="entry name" value="exoDNase_III"/>
    <property type="match status" value="1"/>
</dbReference>
<dbReference type="GO" id="GO:0046872">
    <property type="term" value="F:metal ion binding"/>
    <property type="evidence" value="ECO:0007669"/>
    <property type="project" value="UniProtKB-KW"/>
</dbReference>
<dbReference type="GO" id="GO:0004519">
    <property type="term" value="F:endonuclease activity"/>
    <property type="evidence" value="ECO:0007669"/>
    <property type="project" value="InterPro"/>
</dbReference>
<dbReference type="InterPro" id="IPR020847">
    <property type="entry name" value="AP_endonuclease_F1_BS"/>
</dbReference>
<feature type="active site" description="Proton donor/acceptor" evidence="5">
    <location>
        <position position="176"/>
    </location>
</feature>
<dbReference type="PROSITE" id="PS00726">
    <property type="entry name" value="AP_NUCLEASE_F1_1"/>
    <property type="match status" value="1"/>
</dbReference>
<organism evidence="9 10">
    <name type="scientific">Acetobacter oeni</name>
    <dbReference type="NCBI Taxonomy" id="304077"/>
    <lineage>
        <taxon>Bacteria</taxon>
        <taxon>Pseudomonadati</taxon>
        <taxon>Pseudomonadota</taxon>
        <taxon>Alphaproteobacteria</taxon>
        <taxon>Acetobacterales</taxon>
        <taxon>Acetobacteraceae</taxon>
        <taxon>Acetobacter</taxon>
    </lineage>
</organism>
<feature type="site" description="Important for catalytic activity" evidence="7">
    <location>
        <position position="247"/>
    </location>
</feature>
<keyword evidence="3" id="KW-0378">Hydrolase</keyword>
<dbReference type="PROSITE" id="PS51435">
    <property type="entry name" value="AP_NUCLEASE_F1_4"/>
    <property type="match status" value="1"/>
</dbReference>
<comment type="similarity">
    <text evidence="1">Belongs to the DNA repair enzymes AP/ExoA family.</text>
</comment>
<evidence type="ECO:0000256" key="4">
    <source>
        <dbReference type="ARBA" id="ARBA00022842"/>
    </source>
</evidence>
<feature type="active site" evidence="5">
    <location>
        <position position="135"/>
    </location>
</feature>
<dbReference type="InterPro" id="IPR036691">
    <property type="entry name" value="Endo/exonu/phosph_ase_sf"/>
</dbReference>
<feature type="binding site" evidence="6">
    <location>
        <position position="178"/>
    </location>
    <ligand>
        <name>Mg(2+)</name>
        <dbReference type="ChEBI" id="CHEBI:18420"/>
        <label>1</label>
    </ligand>
</feature>
<feature type="binding site" evidence="6">
    <location>
        <position position="277"/>
    </location>
    <ligand>
        <name>Mg(2+)</name>
        <dbReference type="ChEBI" id="CHEBI:18420"/>
        <label>1</label>
    </ligand>
</feature>
<keyword evidence="6" id="KW-0464">Manganese</keyword>
<protein>
    <submittedName>
        <fullName evidence="9">Exodeoxyribonuclease III</fullName>
    </submittedName>
</protein>
<evidence type="ECO:0000256" key="7">
    <source>
        <dbReference type="PIRSR" id="PIRSR604808-3"/>
    </source>
</evidence>
<reference evidence="9 10" key="1">
    <citation type="submission" date="2019-07" db="EMBL/GenBank/DDBJ databases">
        <title>Whole genome shotgun sequence of Acetobacter oeni NBRC 105207.</title>
        <authorList>
            <person name="Hosoyama A."/>
            <person name="Uohara A."/>
            <person name="Ohji S."/>
            <person name="Ichikawa N."/>
        </authorList>
    </citation>
    <scope>NUCLEOTIDE SEQUENCE [LARGE SCALE GENOMIC DNA]</scope>
    <source>
        <strain evidence="9 10">NBRC 105207</strain>
    </source>
</reference>
<dbReference type="InterPro" id="IPR037493">
    <property type="entry name" value="ExoIII-like"/>
</dbReference>
<feature type="binding site" evidence="6">
    <location>
        <position position="63"/>
    </location>
    <ligand>
        <name>Mg(2+)</name>
        <dbReference type="ChEBI" id="CHEBI:18420"/>
        <label>1</label>
    </ligand>
</feature>
<evidence type="ECO:0000256" key="1">
    <source>
        <dbReference type="ARBA" id="ARBA00007092"/>
    </source>
</evidence>
<dbReference type="InterPro" id="IPR005135">
    <property type="entry name" value="Endo/exonuclease/phosphatase"/>
</dbReference>
<accession>A0A511XMT3</accession>